<evidence type="ECO:0000313" key="2">
    <source>
        <dbReference type="Proteomes" id="UP001224682"/>
    </source>
</evidence>
<dbReference type="Proteomes" id="UP001224682">
    <property type="component" value="Unassembled WGS sequence"/>
</dbReference>
<keyword evidence="2" id="KW-1185">Reference proteome</keyword>
<evidence type="ECO:0000313" key="1">
    <source>
        <dbReference type="EMBL" id="MDQ0302920.1"/>
    </source>
</evidence>
<organism evidence="1 2">
    <name type="scientific">Ancylobacter polymorphus</name>
    <dbReference type="NCBI Taxonomy" id="223390"/>
    <lineage>
        <taxon>Bacteria</taxon>
        <taxon>Pseudomonadati</taxon>
        <taxon>Pseudomonadota</taxon>
        <taxon>Alphaproteobacteria</taxon>
        <taxon>Hyphomicrobiales</taxon>
        <taxon>Xanthobacteraceae</taxon>
        <taxon>Ancylobacter</taxon>
    </lineage>
</organism>
<dbReference type="EMBL" id="JAUSUI010000003">
    <property type="protein sequence ID" value="MDQ0302920.1"/>
    <property type="molecule type" value="Genomic_DNA"/>
</dbReference>
<proteinExistence type="predicted"/>
<gene>
    <name evidence="1" type="ORF">J2S75_001948</name>
</gene>
<comment type="caution">
    <text evidence="1">The sequence shown here is derived from an EMBL/GenBank/DDBJ whole genome shotgun (WGS) entry which is preliminary data.</text>
</comment>
<reference evidence="1 2" key="1">
    <citation type="submission" date="2023-07" db="EMBL/GenBank/DDBJ databases">
        <title>Genomic Encyclopedia of Type Strains, Phase IV (KMG-IV): sequencing the most valuable type-strain genomes for metagenomic binning, comparative biology and taxonomic classification.</title>
        <authorList>
            <person name="Goeker M."/>
        </authorList>
    </citation>
    <scope>NUCLEOTIDE SEQUENCE [LARGE SCALE GENOMIC DNA]</scope>
    <source>
        <strain evidence="1 2">DSM 2457</strain>
    </source>
</reference>
<protein>
    <submittedName>
        <fullName evidence="1">Uncharacterized protein</fullName>
    </submittedName>
</protein>
<sequence>GFGCDVAFEVYRAMLAASPAAPGAEVEPVAWEWETFTGGCWERQSSRAKPDLERWIEPTRNLRPLYLSPPTTDAIRAQARREALEAAASLVKQFSPGGDQFDWGRDANSMREAIYDALTALAGKGEAE</sequence>
<accession>A0ABU0BBZ5</accession>
<feature type="non-terminal residue" evidence="1">
    <location>
        <position position="1"/>
    </location>
</feature>
<name>A0ABU0BBZ5_9HYPH</name>